<gene>
    <name evidence="2" type="ORF">GCM10022262_05680</name>
</gene>
<feature type="compositionally biased region" description="Gly residues" evidence="1">
    <location>
        <begin position="61"/>
        <end position="73"/>
    </location>
</feature>
<dbReference type="InterPro" id="IPR011009">
    <property type="entry name" value="Kinase-like_dom_sf"/>
</dbReference>
<feature type="region of interest" description="Disordered" evidence="1">
    <location>
        <begin position="61"/>
        <end position="89"/>
    </location>
</feature>
<organism evidence="2 3">
    <name type="scientific">Georgenia daeguensis</name>
    <dbReference type="NCBI Taxonomy" id="908355"/>
    <lineage>
        <taxon>Bacteria</taxon>
        <taxon>Bacillati</taxon>
        <taxon>Actinomycetota</taxon>
        <taxon>Actinomycetes</taxon>
        <taxon>Micrococcales</taxon>
        <taxon>Bogoriellaceae</taxon>
        <taxon>Georgenia</taxon>
    </lineage>
</organism>
<keyword evidence="3" id="KW-1185">Reference proteome</keyword>
<dbReference type="InterPro" id="IPR029063">
    <property type="entry name" value="SAM-dependent_MTases_sf"/>
</dbReference>
<accession>A0ABP8EQB4</accession>
<dbReference type="SUPFAM" id="SSF56112">
    <property type="entry name" value="Protein kinase-like (PK-like)"/>
    <property type="match status" value="1"/>
</dbReference>
<evidence type="ECO:0000256" key="1">
    <source>
        <dbReference type="SAM" id="MobiDB-lite"/>
    </source>
</evidence>
<sequence length="601" mass="63142">MSGDAPMTGLAPLMLWPTADWRFLLPEPVDRVGFVGPPAPGEIEVLLEAGVRVVSLTGAALGPGRGPSDGPGAAGDAAGSSGPAVPGSCGQAAAASSDLDVVVVSEDRADALDLAAAALRPDGWILLRVGRGAHDPAWPSLRARAGAGTLAGPVARPLAGLLAVTRGAAGTWTRRARAAGLEVAACYWHAPDARRCSYVVALDGRTAVDAVLRRHQGVRFGAAKSLVARALNRTGLAHLLARHVTIVTRAGDGTPARRRPPPDGVRSGPSVLPEAVEARLGGAARFLVTPWFEASRHVVCLYLDPATAVPVAVAKLPRRPWDVGGIRHEAGVLRDLARRTDALAGRAPAVRDLVLEGRPYLLESAVVGAAVGPEAVRSTPRETIEQALGLLAAMPTTGTTGQDPTWFARLVEQPLTDVAANVALAGVPRLVDETLAHLEALRGADLPLVFEHGDLGHPNLVLGAHGLGAVDWERAEPYGLPGHDLCFFLQYAAESLHGTFERPGQLRAFDDAFTGPRAWARPWLQRYARERGLDDSWWPALILATWARSSAGLLRRLGPGGPRSPEASTPVSDGGLAAAFEADRDLALWRHAVDRFGRLLT</sequence>
<dbReference type="SUPFAM" id="SSF53335">
    <property type="entry name" value="S-adenosyl-L-methionine-dependent methyltransferases"/>
    <property type="match status" value="1"/>
</dbReference>
<dbReference type="Proteomes" id="UP001499841">
    <property type="component" value="Unassembled WGS sequence"/>
</dbReference>
<dbReference type="EMBL" id="BAABBA010000002">
    <property type="protein sequence ID" value="GAA4286209.1"/>
    <property type="molecule type" value="Genomic_DNA"/>
</dbReference>
<evidence type="ECO:0008006" key="4">
    <source>
        <dbReference type="Google" id="ProtNLM"/>
    </source>
</evidence>
<protein>
    <recommendedName>
        <fullName evidence="4">Phosphotransferase</fullName>
    </recommendedName>
</protein>
<feature type="compositionally biased region" description="Low complexity" evidence="1">
    <location>
        <begin position="74"/>
        <end position="89"/>
    </location>
</feature>
<proteinExistence type="predicted"/>
<evidence type="ECO:0000313" key="3">
    <source>
        <dbReference type="Proteomes" id="UP001499841"/>
    </source>
</evidence>
<evidence type="ECO:0000313" key="2">
    <source>
        <dbReference type="EMBL" id="GAA4286209.1"/>
    </source>
</evidence>
<comment type="caution">
    <text evidence="2">The sequence shown here is derived from an EMBL/GenBank/DDBJ whole genome shotgun (WGS) entry which is preliminary data.</text>
</comment>
<name>A0ABP8EQB4_9MICO</name>
<dbReference type="RefSeq" id="WP_345037435.1">
    <property type="nucleotide sequence ID" value="NZ_BAABBA010000002.1"/>
</dbReference>
<feature type="region of interest" description="Disordered" evidence="1">
    <location>
        <begin position="250"/>
        <end position="270"/>
    </location>
</feature>
<reference evidence="3" key="1">
    <citation type="journal article" date="2019" name="Int. J. Syst. Evol. Microbiol.">
        <title>The Global Catalogue of Microorganisms (GCM) 10K type strain sequencing project: providing services to taxonomists for standard genome sequencing and annotation.</title>
        <authorList>
            <consortium name="The Broad Institute Genomics Platform"/>
            <consortium name="The Broad Institute Genome Sequencing Center for Infectious Disease"/>
            <person name="Wu L."/>
            <person name="Ma J."/>
        </authorList>
    </citation>
    <scope>NUCLEOTIDE SEQUENCE [LARGE SCALE GENOMIC DNA]</scope>
    <source>
        <strain evidence="3">JCM 17459</strain>
    </source>
</reference>